<reference evidence="3" key="1">
    <citation type="journal article" date="2019" name="Int. J. Syst. Evol. Microbiol.">
        <title>The Global Catalogue of Microorganisms (GCM) 10K type strain sequencing project: providing services to taxonomists for standard genome sequencing and annotation.</title>
        <authorList>
            <consortium name="The Broad Institute Genomics Platform"/>
            <consortium name="The Broad Institute Genome Sequencing Center for Infectious Disease"/>
            <person name="Wu L."/>
            <person name="Ma J."/>
        </authorList>
    </citation>
    <scope>NUCLEOTIDE SEQUENCE [LARGE SCALE GENOMIC DNA]</scope>
    <source>
        <strain evidence="3">NBRC 110608</strain>
    </source>
</reference>
<proteinExistence type="predicted"/>
<organism evidence="2 3">
    <name type="scientific">Barrientosiimonas endolithica</name>
    <dbReference type="NCBI Taxonomy" id="1535208"/>
    <lineage>
        <taxon>Bacteria</taxon>
        <taxon>Bacillati</taxon>
        <taxon>Actinomycetota</taxon>
        <taxon>Actinomycetes</taxon>
        <taxon>Micrococcales</taxon>
        <taxon>Dermacoccaceae</taxon>
        <taxon>Barrientosiimonas</taxon>
    </lineage>
</organism>
<gene>
    <name evidence="2" type="ORF">GCM10025872_12700</name>
</gene>
<protein>
    <submittedName>
        <fullName evidence="2">Uncharacterized protein</fullName>
    </submittedName>
</protein>
<sequence>MVVAHVGDDRDVGAVDDERPVALVGLDDERLPDPGPALAPMPAMSAPIANEGSAPQARSATVAMALVVVLPLAPATASPDRSAMSMASACERCSTGRPRRRTSTSSGLSSWMAEEITTTASSGTSATLAGE</sequence>
<feature type="region of interest" description="Disordered" evidence="1">
    <location>
        <begin position="88"/>
        <end position="131"/>
    </location>
</feature>
<accession>A0ABN6YJT9</accession>
<keyword evidence="3" id="KW-1185">Reference proteome</keyword>
<evidence type="ECO:0000256" key="1">
    <source>
        <dbReference type="SAM" id="MobiDB-lite"/>
    </source>
</evidence>
<name>A0ABN6YJT9_9MICO</name>
<feature type="region of interest" description="Disordered" evidence="1">
    <location>
        <begin position="20"/>
        <end position="44"/>
    </location>
</feature>
<dbReference type="EMBL" id="AP027735">
    <property type="protein sequence ID" value="BDZ57613.1"/>
    <property type="molecule type" value="Genomic_DNA"/>
</dbReference>
<evidence type="ECO:0000313" key="2">
    <source>
        <dbReference type="EMBL" id="BDZ57613.1"/>
    </source>
</evidence>
<evidence type="ECO:0000313" key="3">
    <source>
        <dbReference type="Proteomes" id="UP001321421"/>
    </source>
</evidence>
<feature type="compositionally biased region" description="Low complexity" evidence="1">
    <location>
        <begin position="117"/>
        <end position="131"/>
    </location>
</feature>
<dbReference type="Proteomes" id="UP001321421">
    <property type="component" value="Chromosome"/>
</dbReference>